<protein>
    <submittedName>
        <fullName evidence="2">Helix-turn-helix domain-containing protein</fullName>
    </submittedName>
</protein>
<dbReference type="Pfam" id="PF19054">
    <property type="entry name" value="DUF5753"/>
    <property type="match status" value="1"/>
</dbReference>
<dbReference type="InterPro" id="IPR001387">
    <property type="entry name" value="Cro/C1-type_HTH"/>
</dbReference>
<reference evidence="2 3" key="1">
    <citation type="submission" date="2019-05" db="EMBL/GenBank/DDBJ databases">
        <title>Genomes sequences of two Nocardia cyriacigeorgica environmental isolates, type strains Nocardia asteroides ATCC 19247 and Nocardia cyriacigeorgica DSM 44484.</title>
        <authorList>
            <person name="Vautrin F."/>
            <person name="Bergeron E."/>
            <person name="Dubost A."/>
            <person name="Abrouk D."/>
            <person name="Rodriguez Nava V."/>
            <person name="Pujic P."/>
        </authorList>
    </citation>
    <scope>NUCLEOTIDE SEQUENCE [LARGE SCALE GENOMIC DNA]</scope>
    <source>
        <strain evidence="2 3">EML 1456</strain>
    </source>
</reference>
<evidence type="ECO:0000313" key="2">
    <source>
        <dbReference type="EMBL" id="TLG11501.1"/>
    </source>
</evidence>
<evidence type="ECO:0000259" key="1">
    <source>
        <dbReference type="PROSITE" id="PS50943"/>
    </source>
</evidence>
<dbReference type="OrthoDB" id="4285266at2"/>
<dbReference type="CDD" id="cd00093">
    <property type="entry name" value="HTH_XRE"/>
    <property type="match status" value="1"/>
</dbReference>
<dbReference type="AlphaFoldDB" id="A0A5R8PEU1"/>
<dbReference type="Gene3D" id="1.10.260.40">
    <property type="entry name" value="lambda repressor-like DNA-binding domains"/>
    <property type="match status" value="1"/>
</dbReference>
<evidence type="ECO:0000313" key="3">
    <source>
        <dbReference type="Proteomes" id="UP000308349"/>
    </source>
</evidence>
<sequence>MQDIGSNVPRRELGKYLMDWRTRVGLSLRQAAELLGIGSTTLYRLEHGQNGRINIAHVEAACELYEIPEELAAAYLGLAQQDNVKSWWHEFGHLIPRGFDVYFGLECAAIGITTYQPELVPGLFQTADYVRALNRVAYPNISEEHQNALVQLKLRRQHIVTRKRRPITVEAIIGEAALRRINGSPKVMAAQLRRLADVSTLENVELRVLPFSVGFPTGLAVGPCVILDFSKGRTGKLVEPPVVFIEGSTVGNLYLEKPEDVACYRQTYDSIRRQSLDAVASRSLLRQVAKEFLA</sequence>
<dbReference type="Pfam" id="PF13560">
    <property type="entry name" value="HTH_31"/>
    <property type="match status" value="1"/>
</dbReference>
<organism evidence="2 3">
    <name type="scientific">Nocardia cyriacigeorgica</name>
    <dbReference type="NCBI Taxonomy" id="135487"/>
    <lineage>
        <taxon>Bacteria</taxon>
        <taxon>Bacillati</taxon>
        <taxon>Actinomycetota</taxon>
        <taxon>Actinomycetes</taxon>
        <taxon>Mycobacteriales</taxon>
        <taxon>Nocardiaceae</taxon>
        <taxon>Nocardia</taxon>
    </lineage>
</organism>
<dbReference type="PROSITE" id="PS50943">
    <property type="entry name" value="HTH_CROC1"/>
    <property type="match status" value="1"/>
</dbReference>
<comment type="caution">
    <text evidence="2">The sequence shown here is derived from an EMBL/GenBank/DDBJ whole genome shotgun (WGS) entry which is preliminary data.</text>
</comment>
<dbReference type="RefSeq" id="WP_138456334.1">
    <property type="nucleotide sequence ID" value="NZ_VBUU01000010.1"/>
</dbReference>
<feature type="domain" description="HTH cro/C1-type" evidence="1">
    <location>
        <begin position="17"/>
        <end position="71"/>
    </location>
</feature>
<dbReference type="InterPro" id="IPR010982">
    <property type="entry name" value="Lambda_DNA-bd_dom_sf"/>
</dbReference>
<dbReference type="SUPFAM" id="SSF47413">
    <property type="entry name" value="lambda repressor-like DNA-binding domains"/>
    <property type="match status" value="1"/>
</dbReference>
<dbReference type="SMART" id="SM00530">
    <property type="entry name" value="HTH_XRE"/>
    <property type="match status" value="1"/>
</dbReference>
<dbReference type="Proteomes" id="UP000308349">
    <property type="component" value="Unassembled WGS sequence"/>
</dbReference>
<dbReference type="GO" id="GO:0003677">
    <property type="term" value="F:DNA binding"/>
    <property type="evidence" value="ECO:0007669"/>
    <property type="project" value="InterPro"/>
</dbReference>
<dbReference type="InterPro" id="IPR043917">
    <property type="entry name" value="DUF5753"/>
</dbReference>
<accession>A0A5R8PEU1</accession>
<proteinExistence type="predicted"/>
<name>A0A5R8PEU1_9NOCA</name>
<dbReference type="EMBL" id="VBUU01000010">
    <property type="protein sequence ID" value="TLG11501.1"/>
    <property type="molecule type" value="Genomic_DNA"/>
</dbReference>
<gene>
    <name evidence="2" type="ORF">FEK35_12460</name>
</gene>